<comment type="caution">
    <text evidence="1">The sequence shown here is derived from an EMBL/GenBank/DDBJ whole genome shotgun (WGS) entry which is preliminary data.</text>
</comment>
<reference evidence="1 2" key="1">
    <citation type="journal article" date="2022" name="bioRxiv">
        <title>The genome of the oomycete Peronosclerospora sorghi, a cosmopolitan pathogen of maize and sorghum, is inflated with dispersed pseudogenes.</title>
        <authorList>
            <person name="Fletcher K."/>
            <person name="Martin F."/>
            <person name="Isakeit T."/>
            <person name="Cavanaugh K."/>
            <person name="Magill C."/>
            <person name="Michelmore R."/>
        </authorList>
    </citation>
    <scope>NUCLEOTIDE SEQUENCE [LARGE SCALE GENOMIC DNA]</scope>
    <source>
        <strain evidence="1">P6</strain>
    </source>
</reference>
<gene>
    <name evidence="1" type="ORF">PsorP6_003305</name>
</gene>
<evidence type="ECO:0000313" key="1">
    <source>
        <dbReference type="EMBL" id="KAI9907298.1"/>
    </source>
</evidence>
<dbReference type="Proteomes" id="UP001163321">
    <property type="component" value="Chromosome 8"/>
</dbReference>
<dbReference type="EMBL" id="CM047587">
    <property type="protein sequence ID" value="KAI9907298.1"/>
    <property type="molecule type" value="Genomic_DNA"/>
</dbReference>
<name>A0ACC0VLC4_9STRA</name>
<sequence length="113" mass="13289">MSYRPKRNRLCDALQAYNWRPIIPEGGYFVCCNVEGLPLYDEFRDLEITSKTPKTEFPDYQFAYKLVKACHLAVIQRLLSSVVQKTAWHEVSCVLRFAKTTRHWTSRSESLRD</sequence>
<protein>
    <submittedName>
        <fullName evidence="1">Uncharacterized protein</fullName>
    </submittedName>
</protein>
<proteinExistence type="predicted"/>
<keyword evidence="2" id="KW-1185">Reference proteome</keyword>
<evidence type="ECO:0000313" key="2">
    <source>
        <dbReference type="Proteomes" id="UP001163321"/>
    </source>
</evidence>
<organism evidence="1 2">
    <name type="scientific">Peronosclerospora sorghi</name>
    <dbReference type="NCBI Taxonomy" id="230839"/>
    <lineage>
        <taxon>Eukaryota</taxon>
        <taxon>Sar</taxon>
        <taxon>Stramenopiles</taxon>
        <taxon>Oomycota</taxon>
        <taxon>Peronosporomycetes</taxon>
        <taxon>Peronosporales</taxon>
        <taxon>Peronosporaceae</taxon>
        <taxon>Peronosclerospora</taxon>
    </lineage>
</organism>
<accession>A0ACC0VLC4</accession>